<evidence type="ECO:0000256" key="6">
    <source>
        <dbReference type="ARBA" id="ARBA00023235"/>
    </source>
</evidence>
<feature type="non-terminal residue" evidence="7">
    <location>
        <position position="1"/>
    </location>
</feature>
<evidence type="ECO:0000256" key="3">
    <source>
        <dbReference type="ARBA" id="ARBA00008397"/>
    </source>
</evidence>
<dbReference type="EMBL" id="AMCI01008062">
    <property type="protein sequence ID" value="EJW91610.1"/>
    <property type="molecule type" value="Genomic_DNA"/>
</dbReference>
<evidence type="ECO:0000256" key="4">
    <source>
        <dbReference type="ARBA" id="ARBA00012546"/>
    </source>
</evidence>
<comment type="similarity">
    <text evidence="3">Belongs to the metallo-dependent hydrolases superfamily. Uronate isomerase family.</text>
</comment>
<name>J9BVP2_9ZZZZ</name>
<dbReference type="InterPro" id="IPR032466">
    <property type="entry name" value="Metal_Hydrolase"/>
</dbReference>
<evidence type="ECO:0000256" key="5">
    <source>
        <dbReference type="ARBA" id="ARBA00020555"/>
    </source>
</evidence>
<evidence type="ECO:0000256" key="2">
    <source>
        <dbReference type="ARBA" id="ARBA00004892"/>
    </source>
</evidence>
<dbReference type="Gene3D" id="3.20.20.140">
    <property type="entry name" value="Metal-dependent hydrolases"/>
    <property type="match status" value="1"/>
</dbReference>
<dbReference type="EC" id="5.3.1.12" evidence="4"/>
<dbReference type="InterPro" id="IPR003766">
    <property type="entry name" value="Uronate_isomerase"/>
</dbReference>
<gene>
    <name evidence="7" type="ORF">EVA_20283</name>
</gene>
<dbReference type="UniPathway" id="UPA00246"/>
<dbReference type="Pfam" id="PF02614">
    <property type="entry name" value="UxaC"/>
    <property type="match status" value="1"/>
</dbReference>
<comment type="caution">
    <text evidence="7">The sequence shown here is derived from an EMBL/GenBank/DDBJ whole genome shotgun (WGS) entry which is preliminary data.</text>
</comment>
<dbReference type="SUPFAM" id="SSF51556">
    <property type="entry name" value="Metallo-dependent hydrolases"/>
    <property type="match status" value="1"/>
</dbReference>
<reference evidence="7" key="1">
    <citation type="journal article" date="2012" name="PLoS ONE">
        <title>Gene sets for utilization of primary and secondary nutrition supplies in the distal gut of endangered iberian lynx.</title>
        <authorList>
            <person name="Alcaide M."/>
            <person name="Messina E."/>
            <person name="Richter M."/>
            <person name="Bargiela R."/>
            <person name="Peplies J."/>
            <person name="Huws S.A."/>
            <person name="Newbold C.J."/>
            <person name="Golyshin P.N."/>
            <person name="Simon M.A."/>
            <person name="Lopez G."/>
            <person name="Yakimov M.M."/>
            <person name="Ferrer M."/>
        </authorList>
    </citation>
    <scope>NUCLEOTIDE SEQUENCE</scope>
</reference>
<dbReference type="PANTHER" id="PTHR30068">
    <property type="entry name" value="URONATE ISOMERASE"/>
    <property type="match status" value="1"/>
</dbReference>
<keyword evidence="6 7" id="KW-0413">Isomerase</keyword>
<dbReference type="GO" id="GO:0042840">
    <property type="term" value="P:D-glucuronate catabolic process"/>
    <property type="evidence" value="ECO:0007669"/>
    <property type="project" value="TreeGrafter"/>
</dbReference>
<comment type="catalytic activity">
    <reaction evidence="1">
        <text>D-glucuronate = D-fructuronate</text>
        <dbReference type="Rhea" id="RHEA:13049"/>
        <dbReference type="ChEBI" id="CHEBI:58720"/>
        <dbReference type="ChEBI" id="CHEBI:59863"/>
        <dbReference type="EC" id="5.3.1.12"/>
    </reaction>
</comment>
<sequence>EFRARALMRRMNVEIVCTTDDPVDSLEFHKELAGSGCHTKVYPTWRPDKLLAIDNPSNFNSYISKLEEVSDINILSYEELLEALQKRHDLFESHGCVLSDHGLDRFYAEPYTEQEIEAIFMKVRMGKMADSIETDKFRSAILYELAKMDARSGWAQQF</sequence>
<dbReference type="PANTHER" id="PTHR30068:SF4">
    <property type="entry name" value="URONATE ISOMERASE"/>
    <property type="match status" value="1"/>
</dbReference>
<feature type="non-terminal residue" evidence="7">
    <location>
        <position position="158"/>
    </location>
</feature>
<dbReference type="AlphaFoldDB" id="J9BVP2"/>
<accession>J9BVP2</accession>
<dbReference type="GO" id="GO:0008880">
    <property type="term" value="F:glucuronate isomerase activity"/>
    <property type="evidence" value="ECO:0007669"/>
    <property type="project" value="UniProtKB-EC"/>
</dbReference>
<evidence type="ECO:0000313" key="7">
    <source>
        <dbReference type="EMBL" id="EJW91610.1"/>
    </source>
</evidence>
<proteinExistence type="inferred from homology"/>
<dbReference type="GO" id="GO:0019698">
    <property type="term" value="P:D-galacturonate catabolic process"/>
    <property type="evidence" value="ECO:0007669"/>
    <property type="project" value="TreeGrafter"/>
</dbReference>
<comment type="pathway">
    <text evidence="2">Carbohydrate metabolism; pentose and glucuronate interconversion.</text>
</comment>
<protein>
    <recommendedName>
        <fullName evidence="5">Uronate isomerase</fullName>
        <ecNumber evidence="4">5.3.1.12</ecNumber>
    </recommendedName>
</protein>
<evidence type="ECO:0000256" key="1">
    <source>
        <dbReference type="ARBA" id="ARBA00001165"/>
    </source>
</evidence>
<organism evidence="7">
    <name type="scientific">gut metagenome</name>
    <dbReference type="NCBI Taxonomy" id="749906"/>
    <lineage>
        <taxon>unclassified sequences</taxon>
        <taxon>metagenomes</taxon>
        <taxon>organismal metagenomes</taxon>
    </lineage>
</organism>